<dbReference type="EMBL" id="JAHUTJ010005318">
    <property type="protein sequence ID" value="MED6266061.1"/>
    <property type="molecule type" value="Genomic_DNA"/>
</dbReference>
<sequence length="142" mass="16307">MVSIWNIDYETTGGNIWTRSLQQHSLLGIRSARLVQTFLGLVKERVTAKQRCLLQLYAEGKHLTNSSDPFPEVQLDPEFAKERSPLLCCNTGPKVEYKCFVKVMNKRPWEKGRQHMGGQAWRTKAPVEDYLQGPNKKTDDDL</sequence>
<evidence type="ECO:0000256" key="1">
    <source>
        <dbReference type="SAM" id="MobiDB-lite"/>
    </source>
</evidence>
<organism evidence="2 3">
    <name type="scientific">Characodon lateralis</name>
    <dbReference type="NCBI Taxonomy" id="208331"/>
    <lineage>
        <taxon>Eukaryota</taxon>
        <taxon>Metazoa</taxon>
        <taxon>Chordata</taxon>
        <taxon>Craniata</taxon>
        <taxon>Vertebrata</taxon>
        <taxon>Euteleostomi</taxon>
        <taxon>Actinopterygii</taxon>
        <taxon>Neopterygii</taxon>
        <taxon>Teleostei</taxon>
        <taxon>Neoteleostei</taxon>
        <taxon>Acanthomorphata</taxon>
        <taxon>Ovalentaria</taxon>
        <taxon>Atherinomorphae</taxon>
        <taxon>Cyprinodontiformes</taxon>
        <taxon>Goodeidae</taxon>
        <taxon>Characodon</taxon>
    </lineage>
</organism>
<keyword evidence="3" id="KW-1185">Reference proteome</keyword>
<reference evidence="2 3" key="1">
    <citation type="submission" date="2021-06" db="EMBL/GenBank/DDBJ databases">
        <authorList>
            <person name="Palmer J.M."/>
        </authorList>
    </citation>
    <scope>NUCLEOTIDE SEQUENCE [LARGE SCALE GENOMIC DNA]</scope>
    <source>
        <strain evidence="2 3">CL_MEX2019</strain>
        <tissue evidence="2">Muscle</tissue>
    </source>
</reference>
<feature type="region of interest" description="Disordered" evidence="1">
    <location>
        <begin position="114"/>
        <end position="142"/>
    </location>
</feature>
<name>A0ABU7CSY6_9TELE</name>
<protein>
    <submittedName>
        <fullName evidence="2">Uncharacterized protein</fullName>
    </submittedName>
</protein>
<evidence type="ECO:0000313" key="3">
    <source>
        <dbReference type="Proteomes" id="UP001352852"/>
    </source>
</evidence>
<evidence type="ECO:0000313" key="2">
    <source>
        <dbReference type="EMBL" id="MED6266061.1"/>
    </source>
</evidence>
<dbReference type="Proteomes" id="UP001352852">
    <property type="component" value="Unassembled WGS sequence"/>
</dbReference>
<proteinExistence type="predicted"/>
<gene>
    <name evidence="2" type="ORF">CHARACLAT_031813</name>
</gene>
<accession>A0ABU7CSY6</accession>
<comment type="caution">
    <text evidence="2">The sequence shown here is derived from an EMBL/GenBank/DDBJ whole genome shotgun (WGS) entry which is preliminary data.</text>
</comment>